<feature type="compositionally biased region" description="Acidic residues" evidence="1">
    <location>
        <begin position="357"/>
        <end position="368"/>
    </location>
</feature>
<feature type="region of interest" description="Disordered" evidence="1">
    <location>
        <begin position="299"/>
        <end position="368"/>
    </location>
</feature>
<feature type="compositionally biased region" description="Basic and acidic residues" evidence="1">
    <location>
        <begin position="26"/>
        <end position="36"/>
    </location>
</feature>
<feature type="compositionally biased region" description="Low complexity" evidence="1">
    <location>
        <begin position="339"/>
        <end position="350"/>
    </location>
</feature>
<feature type="domain" description="Arabidopsis retrotransposon Orf1 C-terminal" evidence="2">
    <location>
        <begin position="115"/>
        <end position="248"/>
    </location>
</feature>
<dbReference type="InterPro" id="IPR004312">
    <property type="entry name" value="ATHILA_Orf1_C"/>
</dbReference>
<sequence length="368" mass="41506">MMNEWRTQRKFNTGSTSAAPLPPPVHDGDRWPREREGEPIPLFSHFDNPSTAVSIEPTRFVDPDMIRQMGIREDLEDIFVELGMGNMATNPHVLYPQLNSELQRASVLGFVGRSQFWEHIASGIFDSGSATQTDITHPTLRYFMKVLDPDVQDGTKKVRVQELSLVYYTVRSLIHMEDITEPDDEMWPNLGALFAEQLVKLKMKPFHSARAKKEMVGSLHTPIFRHCRVPLDDALVDEHLIYMDAARLSSAHWLKDGRLIELPRRSVMDFSGGLTSIQFHPDPRLLRAPSTMPSRYTIQRAGEPQASVRASSPSAAGPSRQRKDDSEETTDETTDEASVRASSPSAAGPSRQRKDDSEETTDETTDEY</sequence>
<gene>
    <name evidence="3" type="ORF">F2Q69_00006068</name>
</gene>
<proteinExistence type="predicted"/>
<dbReference type="AlphaFoldDB" id="A0A8S9P9V1"/>
<reference evidence="3" key="1">
    <citation type="submission" date="2019-12" db="EMBL/GenBank/DDBJ databases">
        <title>Genome sequencing and annotation of Brassica cretica.</title>
        <authorList>
            <person name="Studholme D.J."/>
            <person name="Sarris P."/>
        </authorList>
    </citation>
    <scope>NUCLEOTIDE SEQUENCE</scope>
    <source>
        <strain evidence="3">PFS-109/04</strain>
        <tissue evidence="3">Leaf</tissue>
    </source>
</reference>
<dbReference type="EMBL" id="QGKX02001521">
    <property type="protein sequence ID" value="KAF3510971.1"/>
    <property type="molecule type" value="Genomic_DNA"/>
</dbReference>
<dbReference type="Pfam" id="PF03078">
    <property type="entry name" value="ATHILA"/>
    <property type="match status" value="1"/>
</dbReference>
<organism evidence="3 4">
    <name type="scientific">Brassica cretica</name>
    <name type="common">Mustard</name>
    <dbReference type="NCBI Taxonomy" id="69181"/>
    <lineage>
        <taxon>Eukaryota</taxon>
        <taxon>Viridiplantae</taxon>
        <taxon>Streptophyta</taxon>
        <taxon>Embryophyta</taxon>
        <taxon>Tracheophyta</taxon>
        <taxon>Spermatophyta</taxon>
        <taxon>Magnoliopsida</taxon>
        <taxon>eudicotyledons</taxon>
        <taxon>Gunneridae</taxon>
        <taxon>Pentapetalae</taxon>
        <taxon>rosids</taxon>
        <taxon>malvids</taxon>
        <taxon>Brassicales</taxon>
        <taxon>Brassicaceae</taxon>
        <taxon>Brassiceae</taxon>
        <taxon>Brassica</taxon>
    </lineage>
</organism>
<protein>
    <recommendedName>
        <fullName evidence="2">Arabidopsis retrotransposon Orf1 C-terminal domain-containing protein</fullName>
    </recommendedName>
</protein>
<evidence type="ECO:0000313" key="4">
    <source>
        <dbReference type="Proteomes" id="UP000712600"/>
    </source>
</evidence>
<evidence type="ECO:0000259" key="2">
    <source>
        <dbReference type="Pfam" id="PF03078"/>
    </source>
</evidence>
<feature type="region of interest" description="Disordered" evidence="1">
    <location>
        <begin position="1"/>
        <end position="36"/>
    </location>
</feature>
<evidence type="ECO:0000256" key="1">
    <source>
        <dbReference type="SAM" id="MobiDB-lite"/>
    </source>
</evidence>
<name>A0A8S9P9V1_BRACR</name>
<dbReference type="Proteomes" id="UP000712600">
    <property type="component" value="Unassembled WGS sequence"/>
</dbReference>
<feature type="compositionally biased region" description="Low complexity" evidence="1">
    <location>
        <begin position="304"/>
        <end position="319"/>
    </location>
</feature>
<accession>A0A8S9P9V1</accession>
<evidence type="ECO:0000313" key="3">
    <source>
        <dbReference type="EMBL" id="KAF3510971.1"/>
    </source>
</evidence>
<feature type="compositionally biased region" description="Acidic residues" evidence="1">
    <location>
        <begin position="326"/>
        <end position="335"/>
    </location>
</feature>
<comment type="caution">
    <text evidence="3">The sequence shown here is derived from an EMBL/GenBank/DDBJ whole genome shotgun (WGS) entry which is preliminary data.</text>
</comment>